<comment type="caution">
    <text evidence="1">The sequence shown here is derived from an EMBL/GenBank/DDBJ whole genome shotgun (WGS) entry which is preliminary data.</text>
</comment>
<evidence type="ECO:0000313" key="2">
    <source>
        <dbReference type="Proteomes" id="UP001057402"/>
    </source>
</evidence>
<reference evidence="2" key="1">
    <citation type="journal article" date="2023" name="Front. Plant Sci.">
        <title>Chromosomal-level genome assembly of Melastoma candidum provides insights into trichome evolution.</title>
        <authorList>
            <person name="Zhong Y."/>
            <person name="Wu W."/>
            <person name="Sun C."/>
            <person name="Zou P."/>
            <person name="Liu Y."/>
            <person name="Dai S."/>
            <person name="Zhou R."/>
        </authorList>
    </citation>
    <scope>NUCLEOTIDE SEQUENCE [LARGE SCALE GENOMIC DNA]</scope>
</reference>
<organism evidence="1 2">
    <name type="scientific">Melastoma candidum</name>
    <dbReference type="NCBI Taxonomy" id="119954"/>
    <lineage>
        <taxon>Eukaryota</taxon>
        <taxon>Viridiplantae</taxon>
        <taxon>Streptophyta</taxon>
        <taxon>Embryophyta</taxon>
        <taxon>Tracheophyta</taxon>
        <taxon>Spermatophyta</taxon>
        <taxon>Magnoliopsida</taxon>
        <taxon>eudicotyledons</taxon>
        <taxon>Gunneridae</taxon>
        <taxon>Pentapetalae</taxon>
        <taxon>rosids</taxon>
        <taxon>malvids</taxon>
        <taxon>Myrtales</taxon>
        <taxon>Melastomataceae</taxon>
        <taxon>Melastomatoideae</taxon>
        <taxon>Melastomateae</taxon>
        <taxon>Melastoma</taxon>
    </lineage>
</organism>
<dbReference type="EMBL" id="CM042882">
    <property type="protein sequence ID" value="KAI4384008.1"/>
    <property type="molecule type" value="Genomic_DNA"/>
</dbReference>
<gene>
    <name evidence="1" type="ORF">MLD38_009782</name>
</gene>
<name>A0ACB9S062_9MYRT</name>
<sequence length="66" mass="6826">MTSPMIDQGAARSERELEKGLVISEPSENATAEPSPSPSPSSTSNAPALVLSNSGKRIDQAGRKST</sequence>
<accession>A0ACB9S062</accession>
<evidence type="ECO:0000313" key="1">
    <source>
        <dbReference type="EMBL" id="KAI4384008.1"/>
    </source>
</evidence>
<protein>
    <submittedName>
        <fullName evidence="1">Uncharacterized protein</fullName>
    </submittedName>
</protein>
<keyword evidence="2" id="KW-1185">Reference proteome</keyword>
<dbReference type="Proteomes" id="UP001057402">
    <property type="component" value="Chromosome 3"/>
</dbReference>
<proteinExistence type="predicted"/>